<dbReference type="InParanoid" id="A0A1Q3CM94"/>
<dbReference type="AlphaFoldDB" id="A0A1Q3CM94"/>
<dbReference type="Pfam" id="PF20167">
    <property type="entry name" value="Transposase_32"/>
    <property type="match status" value="1"/>
</dbReference>
<dbReference type="Proteomes" id="UP000187406">
    <property type="component" value="Unassembled WGS sequence"/>
</dbReference>
<sequence length="154" mass="17949">LTTWNLKPEYRLLHNIVANHVLPTDKNKFDVTDLEAYIMFHIILSKPLNLPLMIVRNMSDMNEKMNWSLPYGIVITKIVKHFNINTGGFYIMTLKPHDIYNVQSLKILGWRKENGFWTCEGLMPKKKKEEDGNKLVIREKECEASKGDEVSTNI</sequence>
<dbReference type="InterPro" id="IPR046796">
    <property type="entry name" value="Transposase_32_dom"/>
</dbReference>
<feature type="non-terminal residue" evidence="2">
    <location>
        <position position="1"/>
    </location>
</feature>
<comment type="caution">
    <text evidence="2">The sequence shown here is derived from an EMBL/GenBank/DDBJ whole genome shotgun (WGS) entry which is preliminary data.</text>
</comment>
<keyword evidence="3" id="KW-1185">Reference proteome</keyword>
<dbReference type="EMBL" id="BDDD01002355">
    <property type="protein sequence ID" value="GAV81221.1"/>
    <property type="molecule type" value="Genomic_DNA"/>
</dbReference>
<gene>
    <name evidence="2" type="ORF">CFOL_v3_24680</name>
</gene>
<evidence type="ECO:0000313" key="2">
    <source>
        <dbReference type="EMBL" id="GAV81221.1"/>
    </source>
</evidence>
<evidence type="ECO:0000259" key="1">
    <source>
        <dbReference type="Pfam" id="PF20167"/>
    </source>
</evidence>
<dbReference type="OrthoDB" id="848707at2759"/>
<proteinExistence type="predicted"/>
<evidence type="ECO:0000313" key="3">
    <source>
        <dbReference type="Proteomes" id="UP000187406"/>
    </source>
</evidence>
<protein>
    <recommendedName>
        <fullName evidence="1">Putative plant transposon protein domain-containing protein</fullName>
    </recommendedName>
</protein>
<name>A0A1Q3CM94_CEPFO</name>
<accession>A0A1Q3CM94</accession>
<organism evidence="2 3">
    <name type="scientific">Cephalotus follicularis</name>
    <name type="common">Albany pitcher plant</name>
    <dbReference type="NCBI Taxonomy" id="3775"/>
    <lineage>
        <taxon>Eukaryota</taxon>
        <taxon>Viridiplantae</taxon>
        <taxon>Streptophyta</taxon>
        <taxon>Embryophyta</taxon>
        <taxon>Tracheophyta</taxon>
        <taxon>Spermatophyta</taxon>
        <taxon>Magnoliopsida</taxon>
        <taxon>eudicotyledons</taxon>
        <taxon>Gunneridae</taxon>
        <taxon>Pentapetalae</taxon>
        <taxon>rosids</taxon>
        <taxon>fabids</taxon>
        <taxon>Oxalidales</taxon>
        <taxon>Cephalotaceae</taxon>
        <taxon>Cephalotus</taxon>
    </lineage>
</organism>
<feature type="domain" description="Putative plant transposon protein" evidence="1">
    <location>
        <begin position="3"/>
        <end position="84"/>
    </location>
</feature>
<reference evidence="3" key="1">
    <citation type="submission" date="2016-04" db="EMBL/GenBank/DDBJ databases">
        <title>Cephalotus genome sequencing.</title>
        <authorList>
            <person name="Fukushima K."/>
            <person name="Hasebe M."/>
            <person name="Fang X."/>
        </authorList>
    </citation>
    <scope>NUCLEOTIDE SEQUENCE [LARGE SCALE GENOMIC DNA]</scope>
    <source>
        <strain evidence="3">cv. St1</strain>
    </source>
</reference>